<gene>
    <name evidence="1" type="ORF">Goklo_021750</name>
</gene>
<reference evidence="1 2" key="1">
    <citation type="journal article" date="2019" name="Genome Biol. Evol.">
        <title>Insights into the evolution of the New World diploid cottons (Gossypium, subgenus Houzingenia) based on genome sequencing.</title>
        <authorList>
            <person name="Grover C.E."/>
            <person name="Arick M.A. 2nd"/>
            <person name="Thrash A."/>
            <person name="Conover J.L."/>
            <person name="Sanders W.S."/>
            <person name="Peterson D.G."/>
            <person name="Frelichowski J.E."/>
            <person name="Scheffler J.A."/>
            <person name="Scheffler B.E."/>
            <person name="Wendel J.F."/>
        </authorList>
    </citation>
    <scope>NUCLEOTIDE SEQUENCE [LARGE SCALE GENOMIC DNA]</scope>
    <source>
        <strain evidence="1">57</strain>
        <tissue evidence="1">Leaf</tissue>
    </source>
</reference>
<sequence>MHNITCPMLERLRTYWSTKIKKFGHVVSQLLLIGK</sequence>
<feature type="non-terminal residue" evidence="1">
    <location>
        <position position="35"/>
    </location>
</feature>
<accession>A0A7J8UWD0</accession>
<dbReference type="EMBL" id="JABFAB010000007">
    <property type="protein sequence ID" value="MBA0654836.1"/>
    <property type="molecule type" value="Genomic_DNA"/>
</dbReference>
<protein>
    <submittedName>
        <fullName evidence="1">Uncharacterized protein</fullName>
    </submittedName>
</protein>
<dbReference type="OrthoDB" id="996339at2759"/>
<comment type="caution">
    <text evidence="1">The sequence shown here is derived from an EMBL/GenBank/DDBJ whole genome shotgun (WGS) entry which is preliminary data.</text>
</comment>
<name>A0A7J8UWD0_9ROSI</name>
<evidence type="ECO:0000313" key="1">
    <source>
        <dbReference type="EMBL" id="MBA0654836.1"/>
    </source>
</evidence>
<proteinExistence type="predicted"/>
<keyword evidence="2" id="KW-1185">Reference proteome</keyword>
<organism evidence="1 2">
    <name type="scientific">Gossypium klotzschianum</name>
    <dbReference type="NCBI Taxonomy" id="34286"/>
    <lineage>
        <taxon>Eukaryota</taxon>
        <taxon>Viridiplantae</taxon>
        <taxon>Streptophyta</taxon>
        <taxon>Embryophyta</taxon>
        <taxon>Tracheophyta</taxon>
        <taxon>Spermatophyta</taxon>
        <taxon>Magnoliopsida</taxon>
        <taxon>eudicotyledons</taxon>
        <taxon>Gunneridae</taxon>
        <taxon>Pentapetalae</taxon>
        <taxon>rosids</taxon>
        <taxon>malvids</taxon>
        <taxon>Malvales</taxon>
        <taxon>Malvaceae</taxon>
        <taxon>Malvoideae</taxon>
        <taxon>Gossypium</taxon>
    </lineage>
</organism>
<dbReference type="Proteomes" id="UP000593573">
    <property type="component" value="Unassembled WGS sequence"/>
</dbReference>
<evidence type="ECO:0000313" key="2">
    <source>
        <dbReference type="Proteomes" id="UP000593573"/>
    </source>
</evidence>
<dbReference type="AlphaFoldDB" id="A0A7J8UWD0"/>